<gene>
    <name evidence="2" type="ORF">JF888_14220</name>
</gene>
<protein>
    <submittedName>
        <fullName evidence="2">SCP2 sterol-binding domain-containing protein</fullName>
    </submittedName>
</protein>
<organism evidence="2 3">
    <name type="scientific">Candidatus Dormiibacter inghamiae</name>
    <dbReference type="NCBI Taxonomy" id="3127013"/>
    <lineage>
        <taxon>Bacteria</taxon>
        <taxon>Bacillati</taxon>
        <taxon>Candidatus Dormiibacterota</taxon>
        <taxon>Candidatus Dormibacteria</taxon>
        <taxon>Candidatus Dormibacterales</taxon>
        <taxon>Candidatus Dormibacteraceae</taxon>
        <taxon>Candidatus Dormiibacter</taxon>
    </lineage>
</organism>
<dbReference type="GO" id="GO:0005829">
    <property type="term" value="C:cytosol"/>
    <property type="evidence" value="ECO:0007669"/>
    <property type="project" value="TreeGrafter"/>
</dbReference>
<dbReference type="PANTHER" id="PTHR10094:SF25">
    <property type="entry name" value="SCP2 STEROL-BINDING DOMAIN-CONTAINING PROTEIN 1"/>
    <property type="match status" value="1"/>
</dbReference>
<dbReference type="RefSeq" id="WP_338181760.1">
    <property type="nucleotide sequence ID" value="NZ_JAEKNQ010000057.1"/>
</dbReference>
<evidence type="ECO:0000259" key="1">
    <source>
        <dbReference type="Pfam" id="PF02036"/>
    </source>
</evidence>
<proteinExistence type="predicted"/>
<dbReference type="InterPro" id="IPR036527">
    <property type="entry name" value="SCP2_sterol-bd_dom_sf"/>
</dbReference>
<name>A0A934KEZ3_9BACT</name>
<dbReference type="EMBL" id="JAEKNQ010000057">
    <property type="protein sequence ID" value="MBJ7604319.1"/>
    <property type="molecule type" value="Genomic_DNA"/>
</dbReference>
<reference evidence="2 3" key="1">
    <citation type="submission" date="2020-10" db="EMBL/GenBank/DDBJ databases">
        <title>Ca. Dormibacterota MAGs.</title>
        <authorList>
            <person name="Montgomery K."/>
        </authorList>
    </citation>
    <scope>NUCLEOTIDE SEQUENCE [LARGE SCALE GENOMIC DNA]</scope>
    <source>
        <strain evidence="2">SC8811_S16_3</strain>
    </source>
</reference>
<comment type="caution">
    <text evidence="2">The sequence shown here is derived from an EMBL/GenBank/DDBJ whole genome shotgun (WGS) entry which is preliminary data.</text>
</comment>
<evidence type="ECO:0000313" key="3">
    <source>
        <dbReference type="Proteomes" id="UP000620075"/>
    </source>
</evidence>
<feature type="domain" description="SCP2" evidence="1">
    <location>
        <begin position="20"/>
        <end position="108"/>
    </location>
</feature>
<dbReference type="Gene3D" id="3.30.1050.10">
    <property type="entry name" value="SCP2 sterol-binding domain"/>
    <property type="match status" value="1"/>
</dbReference>
<accession>A0A934KEZ3</accession>
<dbReference type="AlphaFoldDB" id="A0A934KEZ3"/>
<dbReference type="SUPFAM" id="SSF55718">
    <property type="entry name" value="SCP-like"/>
    <property type="match status" value="1"/>
</dbReference>
<dbReference type="InterPro" id="IPR003033">
    <property type="entry name" value="SCP2_sterol-bd_dom"/>
</dbReference>
<dbReference type="PANTHER" id="PTHR10094">
    <property type="entry name" value="STEROL CARRIER PROTEIN 2 SCP-2 FAMILY PROTEIN"/>
    <property type="match status" value="1"/>
</dbReference>
<sequence>MTEELTPQQVFDKLPEYFRAEKAGNANANVQFNLTGDQGGQWWVKIADQTATSHEGTVENPNLTLTADGHDYVKIATGTMDATSAFMSGKLKVKGDMGLAMKMASLFKRP</sequence>
<dbReference type="Pfam" id="PF02036">
    <property type="entry name" value="SCP2"/>
    <property type="match status" value="1"/>
</dbReference>
<dbReference type="Proteomes" id="UP000620075">
    <property type="component" value="Unassembled WGS sequence"/>
</dbReference>
<evidence type="ECO:0000313" key="2">
    <source>
        <dbReference type="EMBL" id="MBJ7604319.1"/>
    </source>
</evidence>